<gene>
    <name evidence="2" type="ORF">UFOPK2761_00353</name>
</gene>
<reference evidence="2" key="1">
    <citation type="submission" date="2020-05" db="EMBL/GenBank/DDBJ databases">
        <authorList>
            <person name="Chiriac C."/>
            <person name="Salcher M."/>
            <person name="Ghai R."/>
            <person name="Kavagutti S V."/>
        </authorList>
    </citation>
    <scope>NUCLEOTIDE SEQUENCE</scope>
</reference>
<dbReference type="GO" id="GO:0016747">
    <property type="term" value="F:acyltransferase activity, transferring groups other than amino-acyl groups"/>
    <property type="evidence" value="ECO:0007669"/>
    <property type="project" value="InterPro"/>
</dbReference>
<dbReference type="Gene3D" id="3.40.630.30">
    <property type="match status" value="1"/>
</dbReference>
<evidence type="ECO:0000259" key="1">
    <source>
        <dbReference type="PROSITE" id="PS51186"/>
    </source>
</evidence>
<proteinExistence type="predicted"/>
<protein>
    <submittedName>
        <fullName evidence="2">Unannotated protein</fullName>
    </submittedName>
</protein>
<dbReference type="SUPFAM" id="SSF55729">
    <property type="entry name" value="Acyl-CoA N-acyltransferases (Nat)"/>
    <property type="match status" value="1"/>
</dbReference>
<dbReference type="InterPro" id="IPR000182">
    <property type="entry name" value="GNAT_dom"/>
</dbReference>
<organism evidence="2">
    <name type="scientific">freshwater metagenome</name>
    <dbReference type="NCBI Taxonomy" id="449393"/>
    <lineage>
        <taxon>unclassified sequences</taxon>
        <taxon>metagenomes</taxon>
        <taxon>ecological metagenomes</taxon>
    </lineage>
</organism>
<sequence length="180" mass="19371">MVNVLTGHTARLPADVLASARALMDAAFDDFEDDDWSHALGGEHAYALTDGQVVAHGSLVRRHCYLGADLRPLRLGYVEAVAVHPAHQRRGLGTAVMAALEELAPAHDLLALGASDEGRAMYDARGWVPWRGPLSVLGPRGVERTAEEEGHVLVRPGCVPLDALDLDAPLACDWRDGDVW</sequence>
<dbReference type="InterPro" id="IPR016181">
    <property type="entry name" value="Acyl_CoA_acyltransferase"/>
</dbReference>
<accession>A0A6J6S311</accession>
<dbReference type="AlphaFoldDB" id="A0A6J6S311"/>
<dbReference type="EMBL" id="CAEZYQ010000002">
    <property type="protein sequence ID" value="CAB4728909.1"/>
    <property type="molecule type" value="Genomic_DNA"/>
</dbReference>
<dbReference type="CDD" id="cd04301">
    <property type="entry name" value="NAT_SF"/>
    <property type="match status" value="1"/>
</dbReference>
<evidence type="ECO:0000313" key="2">
    <source>
        <dbReference type="EMBL" id="CAB4728909.1"/>
    </source>
</evidence>
<name>A0A6J6S311_9ZZZZ</name>
<feature type="domain" description="N-acetyltransferase" evidence="1">
    <location>
        <begin position="7"/>
        <end position="171"/>
    </location>
</feature>
<dbReference type="PROSITE" id="PS51186">
    <property type="entry name" value="GNAT"/>
    <property type="match status" value="1"/>
</dbReference>
<dbReference type="Pfam" id="PF00583">
    <property type="entry name" value="Acetyltransf_1"/>
    <property type="match status" value="1"/>
</dbReference>